<feature type="transmembrane region" description="Helical" evidence="1">
    <location>
        <begin position="46"/>
        <end position="68"/>
    </location>
</feature>
<gene>
    <name evidence="2" type="ORF">BD821_12719</name>
</gene>
<evidence type="ECO:0000256" key="1">
    <source>
        <dbReference type="SAM" id="Phobius"/>
    </source>
</evidence>
<evidence type="ECO:0000313" key="3">
    <source>
        <dbReference type="Proteomes" id="UP000239863"/>
    </source>
</evidence>
<evidence type="ECO:0000313" key="2">
    <source>
        <dbReference type="EMBL" id="PPK43688.1"/>
    </source>
</evidence>
<name>A0A2S6FUA7_9CLOT</name>
<keyword evidence="1" id="KW-0812">Transmembrane</keyword>
<dbReference type="Proteomes" id="UP000239863">
    <property type="component" value="Unassembled WGS sequence"/>
</dbReference>
<accession>A0A2S6FUA7</accession>
<feature type="transmembrane region" description="Helical" evidence="1">
    <location>
        <begin position="21"/>
        <end position="40"/>
    </location>
</feature>
<dbReference type="AlphaFoldDB" id="A0A2S6FUA7"/>
<feature type="transmembrane region" description="Helical" evidence="1">
    <location>
        <begin position="118"/>
        <end position="144"/>
    </location>
</feature>
<proteinExistence type="predicted"/>
<sequence length="163" mass="18437">MKSKKIKDERVLQLNNKIQSEAYIIVLFLTIVSVFIKSYVMDMPFLQYAVEIGIIILSTVYIAIRSMVVGYDFMNNSKSGKVSAVSIILVSSLAISIMNGIRNYSLYSDKYTGVLDGLFISVLVVTFISSTIFIAAIFVILYCFNMKGQQRIEKKLNEEDKQN</sequence>
<keyword evidence="1" id="KW-0472">Membrane</keyword>
<dbReference type="InterPro" id="IPR046664">
    <property type="entry name" value="DUF6773"/>
</dbReference>
<comment type="caution">
    <text evidence="2">The sequence shown here is derived from an EMBL/GenBank/DDBJ whole genome shotgun (WGS) entry which is preliminary data.</text>
</comment>
<dbReference type="Pfam" id="PF20563">
    <property type="entry name" value="DUF6773"/>
    <property type="match status" value="1"/>
</dbReference>
<keyword evidence="1" id="KW-1133">Transmembrane helix</keyword>
<dbReference type="EMBL" id="PTIS01000027">
    <property type="protein sequence ID" value="PPK43688.1"/>
    <property type="molecule type" value="Genomic_DNA"/>
</dbReference>
<organism evidence="2 3">
    <name type="scientific">Clostridium algidicarnis DSM 15099</name>
    <dbReference type="NCBI Taxonomy" id="1121295"/>
    <lineage>
        <taxon>Bacteria</taxon>
        <taxon>Bacillati</taxon>
        <taxon>Bacillota</taxon>
        <taxon>Clostridia</taxon>
        <taxon>Eubacteriales</taxon>
        <taxon>Clostridiaceae</taxon>
        <taxon>Clostridium</taxon>
    </lineage>
</organism>
<reference evidence="2 3" key="1">
    <citation type="submission" date="2018-02" db="EMBL/GenBank/DDBJ databases">
        <title>Genomic Encyclopedia of Archaeal and Bacterial Type Strains, Phase II (KMG-II): from individual species to whole genera.</title>
        <authorList>
            <person name="Goeker M."/>
        </authorList>
    </citation>
    <scope>NUCLEOTIDE SEQUENCE [LARGE SCALE GENOMIC DNA]</scope>
    <source>
        <strain evidence="2 3">DSM 15099</strain>
    </source>
</reference>
<feature type="transmembrane region" description="Helical" evidence="1">
    <location>
        <begin position="80"/>
        <end position="98"/>
    </location>
</feature>
<dbReference type="OrthoDB" id="2664524at2"/>
<dbReference type="RefSeq" id="WP_104410820.1">
    <property type="nucleotide sequence ID" value="NZ_PTIS01000027.1"/>
</dbReference>
<protein>
    <submittedName>
        <fullName evidence="2">Uncharacterized protein</fullName>
    </submittedName>
</protein>